<dbReference type="InterPro" id="IPR016024">
    <property type="entry name" value="ARM-type_fold"/>
</dbReference>
<feature type="domain" description="TTI1 C-terminal TPR" evidence="2">
    <location>
        <begin position="330"/>
        <end position="562"/>
    </location>
</feature>
<dbReference type="Gene3D" id="1.25.10.10">
    <property type="entry name" value="Leucine-rich Repeat Variant"/>
    <property type="match status" value="1"/>
</dbReference>
<accession>A0A4U0WIG7</accession>
<dbReference type="Pfam" id="PF24181">
    <property type="entry name" value="TPR_TTI1_C"/>
    <property type="match status" value="1"/>
</dbReference>
<evidence type="ECO:0000313" key="3">
    <source>
        <dbReference type="EMBL" id="TKA62784.1"/>
    </source>
</evidence>
<organism evidence="3 4">
    <name type="scientific">Cryomyces minteri</name>
    <dbReference type="NCBI Taxonomy" id="331657"/>
    <lineage>
        <taxon>Eukaryota</taxon>
        <taxon>Fungi</taxon>
        <taxon>Dikarya</taxon>
        <taxon>Ascomycota</taxon>
        <taxon>Pezizomycotina</taxon>
        <taxon>Dothideomycetes</taxon>
        <taxon>Dothideomycetes incertae sedis</taxon>
        <taxon>Cryomyces</taxon>
    </lineage>
</organism>
<dbReference type="AlphaFoldDB" id="A0A4U0WIG7"/>
<dbReference type="PANTHER" id="PTHR18460:SF3">
    <property type="entry name" value="TELO2-INTERACTING PROTEIN 1 HOMOLOG"/>
    <property type="match status" value="1"/>
</dbReference>
<proteinExistence type="predicted"/>
<name>A0A4U0WIG7_9PEZI</name>
<comment type="caution">
    <text evidence="3">The sequence shown here is derived from an EMBL/GenBank/DDBJ whole genome shotgun (WGS) entry which is preliminary data.</text>
</comment>
<sequence length="618" mass="68606">MDTIRPEQSSMSFDLISSGNSSHRATFTALESLVERISSSNTSLTIARESLDLVFGSQGDTRLAGFWLSFKLIEAICNQGMAMEDFIDYGDSSSNLRDSLVEELYSFSLSLLAEDELDVETDWRLQALALETVALQARRQKLDFRVDLVDALYLVIQLLGFPVQQLREHAMTCLNVLTTACGYKSTSDLIIANVDYLINAVALRLSSFEISPQAPRVLYMMVKLSGPSLLPYLDDIVDSIFAALENFHGYSKLVELLFTVFTGIVEEGAKAQQLAVADGNPSTHRKPATKPVTVTEVARLMAKNRSKAARDVPDSSTEDQVAGSSLPMRPWKKTHNDSDPSSPKKDITQEADTDPEVQDESESPDPPPPAEKTYKTLLTITQLTQHYLSSASPTLRISLLSLLNTSIPALALHENSFLPLINTLWPVLVSRLDEPEAYVVTSTLDIVGLLCIHAGDFMKGRIDSIWDDVRNMYISLTKKTTVLERSISKSAQPFQAPKISGTVSKAIVPAPSSPPDPYVDAPTRLIRETLIRFMCTLAEYVAIDDETFDDIVAMLAPYLMQRPQIRETLERRNPDAVWLAVRETEAATGRKTGESREVCRERPRCPVGQSWEFAELVF</sequence>
<dbReference type="InterPro" id="IPR052587">
    <property type="entry name" value="TELO2-interacting_protein_1"/>
</dbReference>
<dbReference type="SUPFAM" id="SSF48371">
    <property type="entry name" value="ARM repeat"/>
    <property type="match status" value="1"/>
</dbReference>
<gene>
    <name evidence="3" type="ORF">B0A49_08397</name>
</gene>
<dbReference type="Pfam" id="PF21547">
    <property type="entry name" value="TTI1"/>
    <property type="match status" value="1"/>
</dbReference>
<dbReference type="InterPro" id="IPR057567">
    <property type="entry name" value="TPR_TTI1_C"/>
</dbReference>
<evidence type="ECO:0000259" key="2">
    <source>
        <dbReference type="Pfam" id="PF24181"/>
    </source>
</evidence>
<dbReference type="GO" id="GO:0005737">
    <property type="term" value="C:cytoplasm"/>
    <property type="evidence" value="ECO:0007669"/>
    <property type="project" value="TreeGrafter"/>
</dbReference>
<keyword evidence="4" id="KW-1185">Reference proteome</keyword>
<dbReference type="InterPro" id="IPR049362">
    <property type="entry name" value="TTI1_rpt"/>
</dbReference>
<feature type="compositionally biased region" description="Acidic residues" evidence="1">
    <location>
        <begin position="349"/>
        <end position="363"/>
    </location>
</feature>
<feature type="compositionally biased region" description="Polar residues" evidence="1">
    <location>
        <begin position="314"/>
        <end position="323"/>
    </location>
</feature>
<dbReference type="EMBL" id="NAJN01001503">
    <property type="protein sequence ID" value="TKA62784.1"/>
    <property type="molecule type" value="Genomic_DNA"/>
</dbReference>
<dbReference type="Proteomes" id="UP000308768">
    <property type="component" value="Unassembled WGS sequence"/>
</dbReference>
<feature type="region of interest" description="Disordered" evidence="1">
    <location>
        <begin position="304"/>
        <end position="372"/>
    </location>
</feature>
<feature type="compositionally biased region" description="Basic and acidic residues" evidence="1">
    <location>
        <begin position="334"/>
        <end position="348"/>
    </location>
</feature>
<reference evidence="3 4" key="1">
    <citation type="submission" date="2017-03" db="EMBL/GenBank/DDBJ databases">
        <title>Genomes of endolithic fungi from Antarctica.</title>
        <authorList>
            <person name="Coleine C."/>
            <person name="Masonjones S."/>
            <person name="Stajich J.E."/>
        </authorList>
    </citation>
    <scope>NUCLEOTIDE SEQUENCE [LARGE SCALE GENOMIC DNA]</scope>
    <source>
        <strain evidence="3 4">CCFEE 5187</strain>
    </source>
</reference>
<evidence type="ECO:0000256" key="1">
    <source>
        <dbReference type="SAM" id="MobiDB-lite"/>
    </source>
</evidence>
<dbReference type="InterPro" id="IPR011989">
    <property type="entry name" value="ARM-like"/>
</dbReference>
<protein>
    <recommendedName>
        <fullName evidence="2">TTI1 C-terminal TPR domain-containing protein</fullName>
    </recommendedName>
</protein>
<dbReference type="STRING" id="331657.A0A4U0WIG7"/>
<dbReference type="PANTHER" id="PTHR18460">
    <property type="entry name" value="TEL2 INTERACTING PROTEIN 1 TTI1 FAMILY MEMBER"/>
    <property type="match status" value="1"/>
</dbReference>
<dbReference type="OrthoDB" id="49511at2759"/>
<evidence type="ECO:0000313" key="4">
    <source>
        <dbReference type="Proteomes" id="UP000308768"/>
    </source>
</evidence>